<dbReference type="Pfam" id="PF13691">
    <property type="entry name" value="Lactamase_B_4"/>
    <property type="match status" value="1"/>
</dbReference>
<dbReference type="PANTHER" id="PTHR12553">
    <property type="entry name" value="ZINC PHOSPHODIESTERASE ELAC PROTEIN 2"/>
    <property type="match status" value="1"/>
</dbReference>
<dbReference type="InterPro" id="IPR047151">
    <property type="entry name" value="RNZ2-like"/>
</dbReference>
<evidence type="ECO:0000256" key="8">
    <source>
        <dbReference type="ARBA" id="ARBA00022759"/>
    </source>
</evidence>
<comment type="catalytic activity">
    <reaction evidence="1">
        <text>Endonucleolytic cleavage of RNA, removing extra 3' nucleotides from tRNA precursor, generating 3' termini of tRNAs. A 3'-hydroxy group is left at the tRNA terminus and a 5'-phosphoryl group is left at the trailer molecule.</text>
        <dbReference type="EC" id="3.1.26.11"/>
    </reaction>
</comment>
<keyword evidence="9" id="KW-0378">Hydrolase</keyword>
<evidence type="ECO:0000256" key="1">
    <source>
        <dbReference type="ARBA" id="ARBA00000402"/>
    </source>
</evidence>
<proteinExistence type="inferred from homology"/>
<dbReference type="PANTHER" id="PTHR12553:SF49">
    <property type="entry name" value="ZINC PHOSPHODIESTERASE ELAC PROTEIN 2"/>
    <property type="match status" value="1"/>
</dbReference>
<evidence type="ECO:0000256" key="7">
    <source>
        <dbReference type="ARBA" id="ARBA00022723"/>
    </source>
</evidence>
<keyword evidence="10" id="KW-0862">Zinc</keyword>
<dbReference type="InterPro" id="IPR036866">
    <property type="entry name" value="RibonucZ/Hydroxyglut_hydro"/>
</dbReference>
<dbReference type="EC" id="3.1.26.11" evidence="4"/>
<keyword evidence="5" id="KW-0819">tRNA processing</keyword>
<protein>
    <recommendedName>
        <fullName evidence="4">ribonuclease Z</fullName>
        <ecNumber evidence="4">3.1.26.11</ecNumber>
    </recommendedName>
</protein>
<accession>A0ABR2JPB8</accession>
<comment type="similarity">
    <text evidence="3">Belongs to the RNase Z family.</text>
</comment>
<organism evidence="13 14">
    <name type="scientific">Tritrichomonas musculus</name>
    <dbReference type="NCBI Taxonomy" id="1915356"/>
    <lineage>
        <taxon>Eukaryota</taxon>
        <taxon>Metamonada</taxon>
        <taxon>Parabasalia</taxon>
        <taxon>Tritrichomonadida</taxon>
        <taxon>Tritrichomonadidae</taxon>
        <taxon>Tritrichomonas</taxon>
    </lineage>
</organism>
<evidence type="ECO:0000256" key="3">
    <source>
        <dbReference type="ARBA" id="ARBA00007823"/>
    </source>
</evidence>
<keyword evidence="6" id="KW-0540">Nuclease</keyword>
<dbReference type="Gene3D" id="3.60.15.10">
    <property type="entry name" value="Ribonuclease Z/Hydroxyacylglutathione hydrolase-like"/>
    <property type="match status" value="2"/>
</dbReference>
<keyword evidence="7" id="KW-0479">Metal-binding</keyword>
<evidence type="ECO:0000313" key="13">
    <source>
        <dbReference type="EMBL" id="KAK8880717.1"/>
    </source>
</evidence>
<dbReference type="Proteomes" id="UP001470230">
    <property type="component" value="Unassembled WGS sequence"/>
</dbReference>
<evidence type="ECO:0000256" key="6">
    <source>
        <dbReference type="ARBA" id="ARBA00022722"/>
    </source>
</evidence>
<evidence type="ECO:0000313" key="14">
    <source>
        <dbReference type="Proteomes" id="UP001470230"/>
    </source>
</evidence>
<feature type="domain" description="Metallo-beta-lactamase" evidence="11">
    <location>
        <begin position="331"/>
        <end position="531"/>
    </location>
</feature>
<dbReference type="InterPro" id="IPR001279">
    <property type="entry name" value="Metallo-B-lactamas"/>
</dbReference>
<comment type="caution">
    <text evidence="13">The sequence shown here is derived from an EMBL/GenBank/DDBJ whole genome shotgun (WGS) entry which is preliminary data.</text>
</comment>
<evidence type="ECO:0000256" key="9">
    <source>
        <dbReference type="ARBA" id="ARBA00022801"/>
    </source>
</evidence>
<reference evidence="13 14" key="1">
    <citation type="submission" date="2024-04" db="EMBL/GenBank/DDBJ databases">
        <title>Tritrichomonas musculus Genome.</title>
        <authorList>
            <person name="Alves-Ferreira E."/>
            <person name="Grigg M."/>
            <person name="Lorenzi H."/>
            <person name="Galac M."/>
        </authorList>
    </citation>
    <scope>NUCLEOTIDE SEQUENCE [LARGE SCALE GENOMIC DNA]</scope>
    <source>
        <strain evidence="13 14">EAF2021</strain>
    </source>
</reference>
<name>A0ABR2JPB8_9EUKA</name>
<feature type="domain" description="tRNase Z endonuclease" evidence="12">
    <location>
        <begin position="12"/>
        <end position="70"/>
    </location>
</feature>
<dbReference type="SUPFAM" id="SSF56281">
    <property type="entry name" value="Metallo-hydrolase/oxidoreductase"/>
    <property type="match status" value="1"/>
</dbReference>
<evidence type="ECO:0000259" key="12">
    <source>
        <dbReference type="Pfam" id="PF13691"/>
    </source>
</evidence>
<dbReference type="Pfam" id="PF12706">
    <property type="entry name" value="Lactamase_B_2"/>
    <property type="match status" value="1"/>
</dbReference>
<gene>
    <name evidence="13" type="ORF">M9Y10_003404</name>
</gene>
<evidence type="ECO:0000256" key="10">
    <source>
        <dbReference type="ARBA" id="ARBA00022833"/>
    </source>
</evidence>
<evidence type="ECO:0000256" key="4">
    <source>
        <dbReference type="ARBA" id="ARBA00012477"/>
    </source>
</evidence>
<evidence type="ECO:0000256" key="2">
    <source>
        <dbReference type="ARBA" id="ARBA00001947"/>
    </source>
</evidence>
<evidence type="ECO:0000259" key="11">
    <source>
        <dbReference type="Pfam" id="PF12706"/>
    </source>
</evidence>
<keyword evidence="8" id="KW-0255">Endonuclease</keyword>
<keyword evidence="14" id="KW-1185">Reference proteome</keyword>
<sequence>MKKIIENVHIETISGRTLDTSPSFILNIQNNKYAFNIPEMFQRSILATHTKIKNFQSVFITSLYPDSVGGLSCFILQSYFQKKELFQIIGPKEIPEVILFDCNYVGEQITGKYQIEVNNNFSNADIDVNMITLSRSVCYDVLLKRQNQHILIVDCRSIEDLAQLPDLNLFTLIFHLTIPEILIQKDYITFFTSNVNTTKEKNFCFMPSGIISNVFSNKFYTQKLNGLLQPLAHGNTLKPPKGFINLTSEKSVYDIIEQKLEITNQGELIEIDYDVLKNLNGLQILFQLIQFEPQLPTFEKYAITFLGSTTKFVSVLRNNSGYLIHTKNGFIILDPSEGFLGQIKRKYGPKLTEYILKNIECIWISHYHHDHCFGACSLLYERSKLTEKEIFFLAPQKLIDDIQIVSHHYGDFHVIYHNREGQTDEKSEVATIQIDDHLCIQSVDVFHDVPFAKGCMFVIDDSIKIAFSGDRAYKQDQFADVFKNVDALIHEGTFPDRLKGKTDKFIKKHSFLGEAIETSIEMKSKFTMITHLSQRYTDEELEKKISDNIMFVFDFLEFTEENAKNIFDNIA</sequence>
<evidence type="ECO:0000256" key="5">
    <source>
        <dbReference type="ARBA" id="ARBA00022694"/>
    </source>
</evidence>
<dbReference type="EMBL" id="JAPFFF010000010">
    <property type="protein sequence ID" value="KAK8880717.1"/>
    <property type="molecule type" value="Genomic_DNA"/>
</dbReference>
<dbReference type="InterPro" id="IPR027794">
    <property type="entry name" value="tRNase_Z_dom"/>
</dbReference>
<comment type="cofactor">
    <cofactor evidence="2">
        <name>Zn(2+)</name>
        <dbReference type="ChEBI" id="CHEBI:29105"/>
    </cofactor>
</comment>